<reference evidence="2" key="1">
    <citation type="journal article" date="2019" name="Int. J. Syst. Evol. Microbiol.">
        <title>The Global Catalogue of Microorganisms (GCM) 10K type strain sequencing project: providing services to taxonomists for standard genome sequencing and annotation.</title>
        <authorList>
            <consortium name="The Broad Institute Genomics Platform"/>
            <consortium name="The Broad Institute Genome Sequencing Center for Infectious Disease"/>
            <person name="Wu L."/>
            <person name="Ma J."/>
        </authorList>
    </citation>
    <scope>NUCLEOTIDE SEQUENCE [LARGE SCALE GENOMIC DNA]</scope>
    <source>
        <strain evidence="2">JCM 9373</strain>
    </source>
</reference>
<evidence type="ECO:0000313" key="1">
    <source>
        <dbReference type="EMBL" id="GAA3143053.1"/>
    </source>
</evidence>
<proteinExistence type="predicted"/>
<comment type="caution">
    <text evidence="1">The sequence shown here is derived from an EMBL/GenBank/DDBJ whole genome shotgun (WGS) entry which is preliminary data.</text>
</comment>
<gene>
    <name evidence="1" type="ORF">GCM10010466_37540</name>
</gene>
<keyword evidence="2" id="KW-1185">Reference proteome</keyword>
<dbReference type="RefSeq" id="WP_344861201.1">
    <property type="nucleotide sequence ID" value="NZ_BAAAUT010000029.1"/>
</dbReference>
<protein>
    <submittedName>
        <fullName evidence="1">Uncharacterized protein</fullName>
    </submittedName>
</protein>
<accession>A0ABP6NBR6</accession>
<name>A0ABP6NBR6_9ACTN</name>
<dbReference type="EMBL" id="BAAAUT010000029">
    <property type="protein sequence ID" value="GAA3143053.1"/>
    <property type="molecule type" value="Genomic_DNA"/>
</dbReference>
<evidence type="ECO:0000313" key="2">
    <source>
        <dbReference type="Proteomes" id="UP001500320"/>
    </source>
</evidence>
<dbReference type="Proteomes" id="UP001500320">
    <property type="component" value="Unassembled WGS sequence"/>
</dbReference>
<organism evidence="1 2">
    <name type="scientific">Planomonospora alba</name>
    <dbReference type="NCBI Taxonomy" id="161354"/>
    <lineage>
        <taxon>Bacteria</taxon>
        <taxon>Bacillati</taxon>
        <taxon>Actinomycetota</taxon>
        <taxon>Actinomycetes</taxon>
        <taxon>Streptosporangiales</taxon>
        <taxon>Streptosporangiaceae</taxon>
        <taxon>Planomonospora</taxon>
    </lineage>
</organism>
<sequence>MGTPSDLDRALDTLYAAFSRYPLPVKTEVCDHCVSDEQVRATRAAPLRMLTATALGPYAGHALSTWGDLDEFKHFLPRLLELLILEELDGFFHAEALMSRVSASWRSWRQPEQQALIATIGAWWRHTLNHYPRDVDVMMMIEIIADSLELDLAPYLAEWESNTTETAARHMAWLMHDFTVSTGHGAEWYTLLDTWIRGTAPAAILERAFFSAGSPEVAQELSDALETHRIWSRH</sequence>